<organism evidence="2 3">
    <name type="scientific">BD1-7 clade bacterium</name>
    <dbReference type="NCBI Taxonomy" id="2029982"/>
    <lineage>
        <taxon>Bacteria</taxon>
        <taxon>Pseudomonadati</taxon>
        <taxon>Pseudomonadota</taxon>
        <taxon>Gammaproteobacteria</taxon>
        <taxon>Cellvibrionales</taxon>
        <taxon>Spongiibacteraceae</taxon>
        <taxon>BD1-7 clade</taxon>
    </lineage>
</organism>
<feature type="region of interest" description="Disordered" evidence="1">
    <location>
        <begin position="43"/>
        <end position="65"/>
    </location>
</feature>
<dbReference type="Proteomes" id="UP000434580">
    <property type="component" value="Unassembled WGS sequence"/>
</dbReference>
<evidence type="ECO:0000256" key="1">
    <source>
        <dbReference type="SAM" id="MobiDB-lite"/>
    </source>
</evidence>
<proteinExistence type="predicted"/>
<evidence type="ECO:0000313" key="2">
    <source>
        <dbReference type="EMBL" id="CAA0121195.1"/>
    </source>
</evidence>
<reference evidence="2 3" key="1">
    <citation type="submission" date="2019-11" db="EMBL/GenBank/DDBJ databases">
        <authorList>
            <person name="Holert J."/>
        </authorList>
    </citation>
    <scope>NUCLEOTIDE SEQUENCE [LARGE SCALE GENOMIC DNA]</scope>
    <source>
        <strain evidence="2">BC5_2</strain>
    </source>
</reference>
<name>A0A5S9QPS5_9GAMM</name>
<sequence>MNAKLMEKLPIGLLCGYCLVDVPQRYYADALWRLAKAQSTKTQKKHSDKGFSLSGRKSDKKETPNKTQQFLDLDVSLWVRCSFAPGKPIGLVMRYTDANGEHAVLVDEEDTQGGLSALLSARIRLPYEGWVDNMALHCTGSSKKHSLHAESWHVKRITDVPQESWA</sequence>
<protein>
    <submittedName>
        <fullName evidence="2">Uncharacterized protein</fullName>
    </submittedName>
</protein>
<dbReference type="AlphaFoldDB" id="A0A5S9QPS5"/>
<accession>A0A5S9QPS5</accession>
<gene>
    <name evidence="2" type="ORF">DPBNPPHM_02707</name>
</gene>
<dbReference type="OrthoDB" id="9875675at2"/>
<evidence type="ECO:0000313" key="3">
    <source>
        <dbReference type="Proteomes" id="UP000434580"/>
    </source>
</evidence>
<dbReference type="EMBL" id="CACSII010000021">
    <property type="protein sequence ID" value="CAA0121195.1"/>
    <property type="molecule type" value="Genomic_DNA"/>
</dbReference>